<dbReference type="SUPFAM" id="SSF53067">
    <property type="entry name" value="Actin-like ATPase domain"/>
    <property type="match status" value="1"/>
</dbReference>
<comment type="similarity">
    <text evidence="1">Belongs to the ROK (NagC/XylR) family.</text>
</comment>
<evidence type="ECO:0000256" key="8">
    <source>
        <dbReference type="ARBA" id="ARBA00032386"/>
    </source>
</evidence>
<dbReference type="GO" id="GO:0004340">
    <property type="term" value="F:glucokinase activity"/>
    <property type="evidence" value="ECO:0007669"/>
    <property type="project" value="UniProtKB-EC"/>
</dbReference>
<evidence type="ECO:0000256" key="7">
    <source>
        <dbReference type="ARBA" id="ARBA00022840"/>
    </source>
</evidence>
<evidence type="ECO:0000256" key="2">
    <source>
        <dbReference type="ARBA" id="ARBA00012323"/>
    </source>
</evidence>
<dbReference type="NCBIfam" id="TIGR00744">
    <property type="entry name" value="ROK_glcA_fam"/>
    <property type="match status" value="1"/>
</dbReference>
<keyword evidence="7" id="KW-0067">ATP-binding</keyword>
<dbReference type="Proteomes" id="UP000214975">
    <property type="component" value="Chromosome"/>
</dbReference>
<evidence type="ECO:0000313" key="12">
    <source>
        <dbReference type="Proteomes" id="UP000215301"/>
    </source>
</evidence>
<dbReference type="InterPro" id="IPR004654">
    <property type="entry name" value="ROK_glcA"/>
</dbReference>
<evidence type="ECO:0000256" key="5">
    <source>
        <dbReference type="ARBA" id="ARBA00022741"/>
    </source>
</evidence>
<keyword evidence="6 10" id="KW-0418">Kinase</keyword>
<dbReference type="InterPro" id="IPR049874">
    <property type="entry name" value="ROK_cs"/>
</dbReference>
<evidence type="ECO:0000256" key="1">
    <source>
        <dbReference type="ARBA" id="ARBA00006479"/>
    </source>
</evidence>
<gene>
    <name evidence="10" type="ORF">CE561_02655</name>
    <name evidence="9" type="ORF">Thert_02278</name>
</gene>
<reference evidence="9 11" key="1">
    <citation type="submission" date="2016-08" db="EMBL/GenBank/DDBJ databases">
        <title>A novel genetic cassette of butanologenic Thermoanaerobacterium thermosaccharolyticum that directly convert cellulose to butanol.</title>
        <authorList>
            <person name="Li T."/>
            <person name="He J."/>
        </authorList>
    </citation>
    <scope>NUCLEOTIDE SEQUENCE [LARGE SCALE GENOMIC DNA]</scope>
    <source>
        <strain evidence="9 11">TG57</strain>
    </source>
</reference>
<dbReference type="RefSeq" id="WP_094043838.1">
    <property type="nucleotide sequence ID" value="NZ_CP016893.1"/>
</dbReference>
<dbReference type="InterPro" id="IPR000600">
    <property type="entry name" value="ROK"/>
</dbReference>
<keyword evidence="4" id="KW-0808">Transferase</keyword>
<evidence type="ECO:0000256" key="4">
    <source>
        <dbReference type="ARBA" id="ARBA00022679"/>
    </source>
</evidence>
<dbReference type="PANTHER" id="PTHR18964">
    <property type="entry name" value="ROK (REPRESSOR, ORF, KINASE) FAMILY"/>
    <property type="match status" value="1"/>
</dbReference>
<reference evidence="10 12" key="2">
    <citation type="submission" date="2017-06" db="EMBL/GenBank/DDBJ databases">
        <title>Isolation and characterization of a thermophilic and butanogenic Thermoanaerobacterium thermosaccharolyticum M5 capable of efficient degradation of hemicellulose.</title>
        <authorList>
            <person name="Xin F."/>
            <person name="Jiang Y."/>
        </authorList>
    </citation>
    <scope>NUCLEOTIDE SEQUENCE [LARGE SCALE GENOMIC DNA]</scope>
    <source>
        <strain evidence="10 12">M5</strain>
    </source>
</reference>
<dbReference type="EC" id="2.7.1.2" evidence="2"/>
<name>A0A231VM82_THETR</name>
<evidence type="ECO:0000313" key="11">
    <source>
        <dbReference type="Proteomes" id="UP000214975"/>
    </source>
</evidence>
<dbReference type="AlphaFoldDB" id="A0A231VM82"/>
<dbReference type="EMBL" id="NKHD01000006">
    <property type="protein sequence ID" value="OXT09071.1"/>
    <property type="molecule type" value="Genomic_DNA"/>
</dbReference>
<accession>A0A231VM82</accession>
<dbReference type="Pfam" id="PF00480">
    <property type="entry name" value="ROK"/>
    <property type="match status" value="1"/>
</dbReference>
<sequence>MRIGVDVGGTNIAVGLVDENGKIIATGSRPAEPKRGYAAIAKDIAEISLELIKRCGLDISDVESMGIGVPGVADNEKGIVLRAVNLYWTKVPLVKEIHKYIDIPINMDNDANVAALAEGIFGAGKGTNSSVTITLGTGVGSGFILNGKVFNGAHHFAPELGHIVLGDNGVMCNCGKIGCFETYASATALIREGKKAVMKDSNSLILKLAGGEIESITAKNVIDAAKQFDEAAMMIFNDYVKYLAMGIVNIINILDPEVIIIGGGVANAGDFLLKPLKEEVSKNILFKDLPYADIRKAELGNDAGIIGASIL</sequence>
<organism evidence="10 12">
    <name type="scientific">Thermoanaerobacterium thermosaccharolyticum</name>
    <name type="common">Clostridium thermosaccharolyticum</name>
    <dbReference type="NCBI Taxonomy" id="1517"/>
    <lineage>
        <taxon>Bacteria</taxon>
        <taxon>Bacillati</taxon>
        <taxon>Bacillota</taxon>
        <taxon>Clostridia</taxon>
        <taxon>Thermoanaerobacterales</taxon>
        <taxon>Thermoanaerobacteraceae</taxon>
        <taxon>Thermoanaerobacterium</taxon>
    </lineage>
</organism>
<dbReference type="EMBL" id="CP016893">
    <property type="protein sequence ID" value="AST58197.1"/>
    <property type="molecule type" value="Genomic_DNA"/>
</dbReference>
<dbReference type="GO" id="GO:0005524">
    <property type="term" value="F:ATP binding"/>
    <property type="evidence" value="ECO:0007669"/>
    <property type="project" value="UniProtKB-KW"/>
</dbReference>
<dbReference type="PROSITE" id="PS01125">
    <property type="entry name" value="ROK"/>
    <property type="match status" value="1"/>
</dbReference>
<dbReference type="Gene3D" id="3.30.420.40">
    <property type="match status" value="2"/>
</dbReference>
<dbReference type="Proteomes" id="UP000215301">
    <property type="component" value="Unassembled WGS sequence"/>
</dbReference>
<evidence type="ECO:0000313" key="9">
    <source>
        <dbReference type="EMBL" id="AST58197.1"/>
    </source>
</evidence>
<evidence type="ECO:0000256" key="6">
    <source>
        <dbReference type="ARBA" id="ARBA00022777"/>
    </source>
</evidence>
<dbReference type="GO" id="GO:0006096">
    <property type="term" value="P:glycolytic process"/>
    <property type="evidence" value="ECO:0007669"/>
    <property type="project" value="InterPro"/>
</dbReference>
<dbReference type="PANTHER" id="PTHR18964:SF149">
    <property type="entry name" value="BIFUNCTIONAL UDP-N-ACETYLGLUCOSAMINE 2-EPIMERASE_N-ACETYLMANNOSAMINE KINASE"/>
    <property type="match status" value="1"/>
</dbReference>
<evidence type="ECO:0000313" key="10">
    <source>
        <dbReference type="EMBL" id="OXT09071.1"/>
    </source>
</evidence>
<keyword evidence="5" id="KW-0547">Nucleotide-binding</keyword>
<dbReference type="InterPro" id="IPR043129">
    <property type="entry name" value="ATPase_NBD"/>
</dbReference>
<protein>
    <recommendedName>
        <fullName evidence="3">Glucokinase</fullName>
        <ecNumber evidence="2">2.7.1.2</ecNumber>
    </recommendedName>
    <alternativeName>
        <fullName evidence="8">Glucose kinase</fullName>
    </alternativeName>
</protein>
<evidence type="ECO:0000256" key="3">
    <source>
        <dbReference type="ARBA" id="ARBA00014701"/>
    </source>
</evidence>
<dbReference type="GO" id="GO:0005737">
    <property type="term" value="C:cytoplasm"/>
    <property type="evidence" value="ECO:0007669"/>
    <property type="project" value="InterPro"/>
</dbReference>
<proteinExistence type="inferred from homology"/>